<accession>A0ABT7N8C8</accession>
<keyword evidence="2" id="KW-1185">Reference proteome</keyword>
<organism evidence="1 2">
    <name type="scientific">Variovorax dokdonensis</name>
    <dbReference type="NCBI Taxonomy" id="344883"/>
    <lineage>
        <taxon>Bacteria</taxon>
        <taxon>Pseudomonadati</taxon>
        <taxon>Pseudomonadota</taxon>
        <taxon>Betaproteobacteria</taxon>
        <taxon>Burkholderiales</taxon>
        <taxon>Comamonadaceae</taxon>
        <taxon>Variovorax</taxon>
    </lineage>
</organism>
<dbReference type="InterPro" id="IPR034660">
    <property type="entry name" value="DinB/YfiT-like"/>
</dbReference>
<evidence type="ECO:0000313" key="1">
    <source>
        <dbReference type="EMBL" id="MDM0044181.1"/>
    </source>
</evidence>
<dbReference type="PANTHER" id="PTHR36922:SF1">
    <property type="entry name" value="DUF1993 DOMAIN-CONTAINING PROTEIN"/>
    <property type="match status" value="1"/>
</dbReference>
<dbReference type="RefSeq" id="WP_286659240.1">
    <property type="nucleotide sequence ID" value="NZ_JASZYV010000001.1"/>
</dbReference>
<sequence length="173" mass="18812">MAISLFDASVPVFLRGLHQLAHVLDKGLAHAKATGIDPDSLVEARLAPDMFTLTGQIRTASDASKLGTARIAGLTAPVFADDETTYAQLQERTAKTIAWIKTVERGAIDGHEDRIVTIKARGEELQLAAQAYLLQFALPNFFFHVTTAYDVLRHSGVPLGKPDYLGPFWKPVG</sequence>
<dbReference type="SUPFAM" id="SSF109854">
    <property type="entry name" value="DinB/YfiT-like putative metalloenzymes"/>
    <property type="match status" value="1"/>
</dbReference>
<evidence type="ECO:0000313" key="2">
    <source>
        <dbReference type="Proteomes" id="UP001174908"/>
    </source>
</evidence>
<proteinExistence type="predicted"/>
<gene>
    <name evidence="1" type="ORF">QTH91_06780</name>
</gene>
<dbReference type="EMBL" id="JASZYV010000001">
    <property type="protein sequence ID" value="MDM0044181.1"/>
    <property type="molecule type" value="Genomic_DNA"/>
</dbReference>
<dbReference type="InterPro" id="IPR018531">
    <property type="entry name" value="DUF1993"/>
</dbReference>
<comment type="caution">
    <text evidence="1">The sequence shown here is derived from an EMBL/GenBank/DDBJ whole genome shotgun (WGS) entry which is preliminary data.</text>
</comment>
<reference evidence="1" key="1">
    <citation type="submission" date="2023-06" db="EMBL/GenBank/DDBJ databases">
        <authorList>
            <person name="Jiang Y."/>
            <person name="Liu Q."/>
        </authorList>
    </citation>
    <scope>NUCLEOTIDE SEQUENCE</scope>
    <source>
        <strain evidence="1">CGMCC 1.12089</strain>
    </source>
</reference>
<dbReference type="Pfam" id="PF09351">
    <property type="entry name" value="DUF1993"/>
    <property type="match status" value="1"/>
</dbReference>
<name>A0ABT7N8C8_9BURK</name>
<dbReference type="Proteomes" id="UP001174908">
    <property type="component" value="Unassembled WGS sequence"/>
</dbReference>
<dbReference type="PANTHER" id="PTHR36922">
    <property type="entry name" value="BLL2446 PROTEIN"/>
    <property type="match status" value="1"/>
</dbReference>
<protein>
    <submittedName>
        <fullName evidence="1">DUF1993 domain-containing protein</fullName>
    </submittedName>
</protein>
<dbReference type="Gene3D" id="1.20.120.450">
    <property type="entry name" value="dinb family like domain"/>
    <property type="match status" value="1"/>
</dbReference>